<evidence type="ECO:0000256" key="3">
    <source>
        <dbReference type="ARBA" id="ARBA00022723"/>
    </source>
</evidence>
<keyword evidence="2" id="KW-0540">Nuclease</keyword>
<keyword evidence="3 7" id="KW-0479">Metal-binding</keyword>
<dbReference type="PANTHER" id="PTHR10060">
    <property type="entry name" value="TATD FAMILY DEOXYRIBONUCLEASE"/>
    <property type="match status" value="1"/>
</dbReference>
<dbReference type="Pfam" id="PF01026">
    <property type="entry name" value="TatD_DNase"/>
    <property type="match status" value="1"/>
</dbReference>
<dbReference type="InterPro" id="IPR001130">
    <property type="entry name" value="TatD-like"/>
</dbReference>
<dbReference type="CDD" id="cd01310">
    <property type="entry name" value="TatD_DNAse"/>
    <property type="match status" value="1"/>
</dbReference>
<dbReference type="EMBL" id="VIKR01000002">
    <property type="protein sequence ID" value="TQV75615.1"/>
    <property type="molecule type" value="Genomic_DNA"/>
</dbReference>
<evidence type="ECO:0000256" key="7">
    <source>
        <dbReference type="PIRSR" id="PIRSR005902-1"/>
    </source>
</evidence>
<dbReference type="PANTHER" id="PTHR10060:SF15">
    <property type="entry name" value="DEOXYRIBONUCLEASE TATDN1"/>
    <property type="match status" value="1"/>
</dbReference>
<sequence length="270" mass="29801">MANMTHQWVDIGINLTNKRYDKDRDSVVTSAIAGGVTKLIITGTNVKESQAASKIAQSQPTHLYATAGCHPHDSSSLNESGLQVLKTLLELPNVVAVGECGLDFNRNFSTPEEQIAAFTAQLELATDVQKPLFLHERDAFDTQQSLLQKYLPKIPGGVAHCFTGSKEHMQAYLDMGLYIGITGWICDERRGLELLENVHLIPDDRILLETDGPYLTPRNLKPKPKGGRNEPKFLPHIAAKVAQARGQTLAQLSTVSYQNSCRLFRLESAH</sequence>
<name>A0A545TEG2_9GAMM</name>
<dbReference type="InterPro" id="IPR050891">
    <property type="entry name" value="TatD-type_Hydrolase"/>
</dbReference>
<evidence type="ECO:0000256" key="2">
    <source>
        <dbReference type="ARBA" id="ARBA00022722"/>
    </source>
</evidence>
<dbReference type="InterPro" id="IPR018228">
    <property type="entry name" value="DNase_TatD-rel_CS"/>
</dbReference>
<accession>A0A545TEG2</accession>
<dbReference type="PROSITE" id="PS01090">
    <property type="entry name" value="TATD_2"/>
    <property type="match status" value="1"/>
</dbReference>
<dbReference type="Gene3D" id="3.20.20.140">
    <property type="entry name" value="Metal-dependent hydrolases"/>
    <property type="match status" value="1"/>
</dbReference>
<keyword evidence="4 8" id="KW-0378">Hydrolase</keyword>
<dbReference type="AlphaFoldDB" id="A0A545TEG2"/>
<evidence type="ECO:0000256" key="5">
    <source>
        <dbReference type="ARBA" id="ARBA00022839"/>
    </source>
</evidence>
<dbReference type="FunFam" id="3.20.20.140:FF:000018">
    <property type="entry name" value="3'-5' ssDNA/RNA exonuclease TatD"/>
    <property type="match status" value="1"/>
</dbReference>
<evidence type="ECO:0000256" key="1">
    <source>
        <dbReference type="ARBA" id="ARBA00022490"/>
    </source>
</evidence>
<keyword evidence="9" id="KW-1185">Reference proteome</keyword>
<dbReference type="SUPFAM" id="SSF51556">
    <property type="entry name" value="Metallo-dependent hydrolases"/>
    <property type="match status" value="1"/>
</dbReference>
<dbReference type="InterPro" id="IPR032466">
    <property type="entry name" value="Metal_Hydrolase"/>
</dbReference>
<feature type="binding site" evidence="7">
    <location>
        <position position="211"/>
    </location>
    <ligand>
        <name>a divalent metal cation</name>
        <dbReference type="ChEBI" id="CHEBI:60240"/>
        <label>1</label>
    </ligand>
</feature>
<keyword evidence="6" id="KW-0460">Magnesium</keyword>
<protein>
    <submittedName>
        <fullName evidence="8">Hydrolase TatD</fullName>
    </submittedName>
</protein>
<keyword evidence="1" id="KW-0963">Cytoplasm</keyword>
<feature type="binding site" evidence="7">
    <location>
        <position position="99"/>
    </location>
    <ligand>
        <name>a divalent metal cation</name>
        <dbReference type="ChEBI" id="CHEBI:60240"/>
        <label>1</label>
    </ligand>
</feature>
<feature type="binding site" evidence="7">
    <location>
        <position position="160"/>
    </location>
    <ligand>
        <name>a divalent metal cation</name>
        <dbReference type="ChEBI" id="CHEBI:60240"/>
        <label>2</label>
    </ligand>
</feature>
<evidence type="ECO:0000313" key="8">
    <source>
        <dbReference type="EMBL" id="TQV75615.1"/>
    </source>
</evidence>
<dbReference type="GO" id="GO:0004527">
    <property type="term" value="F:exonuclease activity"/>
    <property type="evidence" value="ECO:0007669"/>
    <property type="project" value="UniProtKB-KW"/>
</dbReference>
<reference evidence="8 9" key="1">
    <citation type="submission" date="2019-06" db="EMBL/GenBank/DDBJ databases">
        <title>Draft genome of Aliikangiella marina GYP-15.</title>
        <authorList>
            <person name="Wang G."/>
        </authorList>
    </citation>
    <scope>NUCLEOTIDE SEQUENCE [LARGE SCALE GENOMIC DNA]</scope>
    <source>
        <strain evidence="8 9">GYP-15</strain>
    </source>
</reference>
<dbReference type="Proteomes" id="UP000317839">
    <property type="component" value="Unassembled WGS sequence"/>
</dbReference>
<gene>
    <name evidence="8" type="ORF">FLL45_07130</name>
</gene>
<keyword evidence="5" id="KW-0269">Exonuclease</keyword>
<dbReference type="OrthoDB" id="9810005at2"/>
<proteinExistence type="predicted"/>
<feature type="binding site" evidence="7">
    <location>
        <position position="135"/>
    </location>
    <ligand>
        <name>a divalent metal cation</name>
        <dbReference type="ChEBI" id="CHEBI:60240"/>
        <label>2</label>
    </ligand>
</feature>
<dbReference type="PIRSF" id="PIRSF005902">
    <property type="entry name" value="DNase_TatD"/>
    <property type="match status" value="1"/>
</dbReference>
<dbReference type="GO" id="GO:0046872">
    <property type="term" value="F:metal ion binding"/>
    <property type="evidence" value="ECO:0007669"/>
    <property type="project" value="UniProtKB-KW"/>
</dbReference>
<organism evidence="8 9">
    <name type="scientific">Aliikangiella marina</name>
    <dbReference type="NCBI Taxonomy" id="1712262"/>
    <lineage>
        <taxon>Bacteria</taxon>
        <taxon>Pseudomonadati</taxon>
        <taxon>Pseudomonadota</taxon>
        <taxon>Gammaproteobacteria</taxon>
        <taxon>Oceanospirillales</taxon>
        <taxon>Pleioneaceae</taxon>
        <taxon>Aliikangiella</taxon>
    </lineage>
</organism>
<evidence type="ECO:0000256" key="4">
    <source>
        <dbReference type="ARBA" id="ARBA00022801"/>
    </source>
</evidence>
<evidence type="ECO:0000256" key="6">
    <source>
        <dbReference type="ARBA" id="ARBA00022842"/>
    </source>
</evidence>
<evidence type="ECO:0000313" key="9">
    <source>
        <dbReference type="Proteomes" id="UP000317839"/>
    </source>
</evidence>
<comment type="caution">
    <text evidence="8">The sequence shown here is derived from an EMBL/GenBank/DDBJ whole genome shotgun (WGS) entry which is preliminary data.</text>
</comment>